<keyword evidence="2" id="KW-0521">NADP</keyword>
<comment type="caution">
    <text evidence="5">The sequence shown here is derived from an EMBL/GenBank/DDBJ whole genome shotgun (WGS) entry which is preliminary data.</text>
</comment>
<dbReference type="PANTHER" id="PTHR47706:SF9">
    <property type="entry name" value="NMRA-LIKE DOMAIN-CONTAINING PROTEIN-RELATED"/>
    <property type="match status" value="1"/>
</dbReference>
<comment type="similarity">
    <text evidence="1">Belongs to the NmrA-type oxidoreductase family. Isoflavone reductase subfamily.</text>
</comment>
<dbReference type="GO" id="GO:0016491">
    <property type="term" value="F:oxidoreductase activity"/>
    <property type="evidence" value="ECO:0007669"/>
    <property type="project" value="UniProtKB-KW"/>
</dbReference>
<evidence type="ECO:0000256" key="2">
    <source>
        <dbReference type="ARBA" id="ARBA00022857"/>
    </source>
</evidence>
<gene>
    <name evidence="5" type="ORF">B0T19DRAFT_285634</name>
</gene>
<reference evidence="5" key="1">
    <citation type="journal article" date="2023" name="Mol. Phylogenet. Evol.">
        <title>Genome-scale phylogeny and comparative genomics of the fungal order Sordariales.</title>
        <authorList>
            <person name="Hensen N."/>
            <person name="Bonometti L."/>
            <person name="Westerberg I."/>
            <person name="Brannstrom I.O."/>
            <person name="Guillou S."/>
            <person name="Cros-Aarteil S."/>
            <person name="Calhoun S."/>
            <person name="Haridas S."/>
            <person name="Kuo A."/>
            <person name="Mondo S."/>
            <person name="Pangilinan J."/>
            <person name="Riley R."/>
            <person name="LaButti K."/>
            <person name="Andreopoulos B."/>
            <person name="Lipzen A."/>
            <person name="Chen C."/>
            <person name="Yan M."/>
            <person name="Daum C."/>
            <person name="Ng V."/>
            <person name="Clum A."/>
            <person name="Steindorff A."/>
            <person name="Ohm R.A."/>
            <person name="Martin F."/>
            <person name="Silar P."/>
            <person name="Natvig D.O."/>
            <person name="Lalanne C."/>
            <person name="Gautier V."/>
            <person name="Ament-Velasquez S.L."/>
            <person name="Kruys A."/>
            <person name="Hutchinson M.I."/>
            <person name="Powell A.J."/>
            <person name="Barry K."/>
            <person name="Miller A.N."/>
            <person name="Grigoriev I.V."/>
            <person name="Debuchy R."/>
            <person name="Gladieux P."/>
            <person name="Hiltunen Thoren M."/>
            <person name="Johannesson H."/>
        </authorList>
    </citation>
    <scope>NUCLEOTIDE SEQUENCE</scope>
    <source>
        <strain evidence="5">SMH4131-1</strain>
    </source>
</reference>
<dbReference type="PANTHER" id="PTHR47706">
    <property type="entry name" value="NMRA-LIKE FAMILY PROTEIN"/>
    <property type="match status" value="1"/>
</dbReference>
<evidence type="ECO:0000313" key="6">
    <source>
        <dbReference type="Proteomes" id="UP001286456"/>
    </source>
</evidence>
<proteinExistence type="inferred from homology"/>
<dbReference type="Proteomes" id="UP001286456">
    <property type="component" value="Unassembled WGS sequence"/>
</dbReference>
<keyword evidence="6" id="KW-1185">Reference proteome</keyword>
<organism evidence="5 6">
    <name type="scientific">Cercophora scortea</name>
    <dbReference type="NCBI Taxonomy" id="314031"/>
    <lineage>
        <taxon>Eukaryota</taxon>
        <taxon>Fungi</taxon>
        <taxon>Dikarya</taxon>
        <taxon>Ascomycota</taxon>
        <taxon>Pezizomycotina</taxon>
        <taxon>Sordariomycetes</taxon>
        <taxon>Sordariomycetidae</taxon>
        <taxon>Sordariales</taxon>
        <taxon>Lasiosphaeriaceae</taxon>
        <taxon>Cercophora</taxon>
    </lineage>
</organism>
<accession>A0AAE0I884</accession>
<reference evidence="5" key="2">
    <citation type="submission" date="2023-06" db="EMBL/GenBank/DDBJ databases">
        <authorList>
            <consortium name="Lawrence Berkeley National Laboratory"/>
            <person name="Haridas S."/>
            <person name="Hensen N."/>
            <person name="Bonometti L."/>
            <person name="Westerberg I."/>
            <person name="Brannstrom I.O."/>
            <person name="Guillou S."/>
            <person name="Cros-Aarteil S."/>
            <person name="Calhoun S."/>
            <person name="Kuo A."/>
            <person name="Mondo S."/>
            <person name="Pangilinan J."/>
            <person name="Riley R."/>
            <person name="Labutti K."/>
            <person name="Andreopoulos B."/>
            <person name="Lipzen A."/>
            <person name="Chen C."/>
            <person name="Yanf M."/>
            <person name="Daum C."/>
            <person name="Ng V."/>
            <person name="Clum A."/>
            <person name="Steindorff A."/>
            <person name="Ohm R."/>
            <person name="Martin F."/>
            <person name="Silar P."/>
            <person name="Natvig D."/>
            <person name="Lalanne C."/>
            <person name="Gautier V."/>
            <person name="Ament-Velasquez S.L."/>
            <person name="Kruys A."/>
            <person name="Hutchinson M.I."/>
            <person name="Powell A.J."/>
            <person name="Barry K."/>
            <person name="Miller A.N."/>
            <person name="Grigoriev I.V."/>
            <person name="Debuchy R."/>
            <person name="Gladieux P."/>
            <person name="Thoren M.H."/>
            <person name="Johannesson H."/>
        </authorList>
    </citation>
    <scope>NUCLEOTIDE SEQUENCE</scope>
    <source>
        <strain evidence="5">SMH4131-1</strain>
    </source>
</reference>
<dbReference type="Pfam" id="PF13460">
    <property type="entry name" value="NAD_binding_10"/>
    <property type="match status" value="1"/>
</dbReference>
<evidence type="ECO:0000313" key="5">
    <source>
        <dbReference type="EMBL" id="KAK3320317.1"/>
    </source>
</evidence>
<dbReference type="InterPro" id="IPR051609">
    <property type="entry name" value="NmrA/Isoflavone_reductase-like"/>
</dbReference>
<keyword evidence="3" id="KW-0560">Oxidoreductase</keyword>
<evidence type="ECO:0000256" key="3">
    <source>
        <dbReference type="ARBA" id="ARBA00023002"/>
    </source>
</evidence>
<name>A0AAE0I884_9PEZI</name>
<feature type="domain" description="NAD(P)-binding" evidence="4">
    <location>
        <begin position="9"/>
        <end position="196"/>
    </location>
</feature>
<evidence type="ECO:0000259" key="4">
    <source>
        <dbReference type="Pfam" id="PF13460"/>
    </source>
</evidence>
<protein>
    <recommendedName>
        <fullName evidence="4">NAD(P)-binding domain-containing protein</fullName>
    </recommendedName>
</protein>
<evidence type="ECO:0000256" key="1">
    <source>
        <dbReference type="ARBA" id="ARBA00005725"/>
    </source>
</evidence>
<dbReference type="Gene3D" id="3.40.50.720">
    <property type="entry name" value="NAD(P)-binding Rossmann-like Domain"/>
    <property type="match status" value="1"/>
</dbReference>
<dbReference type="SUPFAM" id="SSF51735">
    <property type="entry name" value="NAD(P)-binding Rossmann-fold domains"/>
    <property type="match status" value="1"/>
</dbReference>
<dbReference type="InterPro" id="IPR036291">
    <property type="entry name" value="NAD(P)-bd_dom_sf"/>
</dbReference>
<sequence length="298" mass="32903">MTLTVGLAGITGKFGTLLATSLLRNPSISLRGYARDPSKLSATLSSSPNLHLTRGEAFDASTLAPFVTGCDVVICSYLGDDKLMTDGQKLLIDACEAAGVPRYIASDWTLDYTKLAPGEIASKDPMKVVKAYLETKEKVKGVHIFIGGFMDTLLSPFFQMWDPATQTFRYWGEGDEVWEATSYKNAAEFTAAVAADEKAVGIQKFIGDRATIKQIAASIGRATGTEPKLERLGSLEELKTLMIETRDKNPANIYAYLPYFYKYYMTNGQTLFGPETDNAKYPDVKAESWEDFVRRSRQ</sequence>
<dbReference type="InterPro" id="IPR016040">
    <property type="entry name" value="NAD(P)-bd_dom"/>
</dbReference>
<dbReference type="AlphaFoldDB" id="A0AAE0I884"/>
<dbReference type="EMBL" id="JAUEPO010000006">
    <property type="protein sequence ID" value="KAK3320317.1"/>
    <property type="molecule type" value="Genomic_DNA"/>
</dbReference>